<comment type="caution">
    <text evidence="1">The sequence shown here is derived from an EMBL/GenBank/DDBJ whole genome shotgun (WGS) entry which is preliminary data.</text>
</comment>
<dbReference type="Proteomes" id="UP000193335">
    <property type="component" value="Unassembled WGS sequence"/>
</dbReference>
<sequence length="226" mass="25935">MSVGRPDVLFDVNHPRPNNYCAYRQSVQTRLLHILRENPGCRFLEIGVGPILRQEQFKTIDELRIEYVGLDFEHICAKHRIDLAAASIANRNIRFLGNVVGTYLFNLIRLMRHGEAFDIIYLDGNHSIYVDLAAAIAAVRLLKPRGLLLFNDVRFAFGQTELNQKTAVAHIAKTKELTEDEANEPHVTIIIREYLIPMFGFEVERSWSDPDWIVLRAPSSAPWLRI</sequence>
<dbReference type="InterPro" id="IPR029063">
    <property type="entry name" value="SAM-dependent_MTases_sf"/>
</dbReference>
<reference evidence="1 2" key="1">
    <citation type="submission" date="2017-03" db="EMBL/GenBank/DDBJ databases">
        <title>Whole genome sequences of fourteen strains of Bradyrhizobium canariense and one strain of Bradyrhizobium japonicum isolated from Lupinus (Papilionoideae: Genisteae) species in Algeria.</title>
        <authorList>
            <person name="Crovadore J."/>
            <person name="Chekireb D."/>
            <person name="Brachmann A."/>
            <person name="Chablais R."/>
            <person name="Cochard B."/>
            <person name="Lefort F."/>
        </authorList>
    </citation>
    <scope>NUCLEOTIDE SEQUENCE [LARGE SCALE GENOMIC DNA]</scope>
    <source>
        <strain evidence="1 2">UBMA197</strain>
    </source>
</reference>
<dbReference type="EMBL" id="NAFL01000232">
    <property type="protein sequence ID" value="OSJ34403.1"/>
    <property type="molecule type" value="Genomic_DNA"/>
</dbReference>
<protein>
    <recommendedName>
        <fullName evidence="3">Class I SAM-dependent methyltransferase</fullName>
    </recommendedName>
</protein>
<evidence type="ECO:0000313" key="1">
    <source>
        <dbReference type="EMBL" id="OSJ34403.1"/>
    </source>
</evidence>
<accession>A0A1Y2JS95</accession>
<evidence type="ECO:0000313" key="2">
    <source>
        <dbReference type="Proteomes" id="UP000193335"/>
    </source>
</evidence>
<dbReference type="SUPFAM" id="SSF53335">
    <property type="entry name" value="S-adenosyl-L-methionine-dependent methyltransferases"/>
    <property type="match status" value="1"/>
</dbReference>
<evidence type="ECO:0008006" key="3">
    <source>
        <dbReference type="Google" id="ProtNLM"/>
    </source>
</evidence>
<dbReference type="RefSeq" id="WP_085399756.1">
    <property type="nucleotide sequence ID" value="NZ_NAFL01000232.1"/>
</dbReference>
<gene>
    <name evidence="1" type="ORF">BSZ19_12230</name>
</gene>
<dbReference type="Gene3D" id="3.40.50.150">
    <property type="entry name" value="Vaccinia Virus protein VP39"/>
    <property type="match status" value="1"/>
</dbReference>
<proteinExistence type="predicted"/>
<organism evidence="1 2">
    <name type="scientific">Bradyrhizobium japonicum</name>
    <dbReference type="NCBI Taxonomy" id="375"/>
    <lineage>
        <taxon>Bacteria</taxon>
        <taxon>Pseudomonadati</taxon>
        <taxon>Pseudomonadota</taxon>
        <taxon>Alphaproteobacteria</taxon>
        <taxon>Hyphomicrobiales</taxon>
        <taxon>Nitrobacteraceae</taxon>
        <taxon>Bradyrhizobium</taxon>
    </lineage>
</organism>
<name>A0A1Y2JS95_BRAJP</name>
<dbReference type="AlphaFoldDB" id="A0A1Y2JS95"/>